<gene>
    <name evidence="3" type="ORF">GcM3_162017</name>
</gene>
<dbReference type="Gene3D" id="3.90.70.10">
    <property type="entry name" value="Cysteine proteinases"/>
    <property type="match status" value="1"/>
</dbReference>
<comment type="similarity">
    <text evidence="1">Belongs to the peptidase C1 family.</text>
</comment>
<dbReference type="Proteomes" id="UP000283383">
    <property type="component" value="Unassembled WGS sequence"/>
</dbReference>
<dbReference type="STRING" id="62708.A0A420HTK3"/>
<dbReference type="AlphaFoldDB" id="A0A420HTK3"/>
<dbReference type="InterPro" id="IPR000668">
    <property type="entry name" value="Peptidase_C1A_C"/>
</dbReference>
<dbReference type="SUPFAM" id="SSF54001">
    <property type="entry name" value="Cysteine proteinases"/>
    <property type="match status" value="1"/>
</dbReference>
<sequence>MSVDWREKGVVNPVKNQGKCGSCYIFGALGPVESAFAIKSGKLKALSEQYILSCGDNKGCPGGLAYQVYETLITNGTVLEEKLPYN</sequence>
<reference evidence="3 4" key="1">
    <citation type="journal article" date="2018" name="BMC Genomics">
        <title>Comparative genome analyses reveal sequence features reflecting distinct modes of host-adaptation between dicot and monocot powdery mildew.</title>
        <authorList>
            <person name="Wu Y."/>
            <person name="Ma X."/>
            <person name="Pan Z."/>
            <person name="Kale S.D."/>
            <person name="Song Y."/>
            <person name="King H."/>
            <person name="Zhang Q."/>
            <person name="Presley C."/>
            <person name="Deng X."/>
            <person name="Wei C.I."/>
            <person name="Xiao S."/>
        </authorList>
    </citation>
    <scope>NUCLEOTIDE SEQUENCE [LARGE SCALE GENOMIC DNA]</scope>
    <source>
        <strain evidence="3">UMSG3</strain>
    </source>
</reference>
<dbReference type="Pfam" id="PF00112">
    <property type="entry name" value="Peptidase_C1"/>
    <property type="match status" value="1"/>
</dbReference>
<evidence type="ECO:0000313" key="3">
    <source>
        <dbReference type="EMBL" id="RKF60762.1"/>
    </source>
</evidence>
<protein>
    <submittedName>
        <fullName evidence="3">Cysteine proteinase 3</fullName>
    </submittedName>
</protein>
<dbReference type="PROSITE" id="PS00139">
    <property type="entry name" value="THIOL_PROTEASE_CYS"/>
    <property type="match status" value="1"/>
</dbReference>
<organism evidence="3 4">
    <name type="scientific">Golovinomyces cichoracearum</name>
    <dbReference type="NCBI Taxonomy" id="62708"/>
    <lineage>
        <taxon>Eukaryota</taxon>
        <taxon>Fungi</taxon>
        <taxon>Dikarya</taxon>
        <taxon>Ascomycota</taxon>
        <taxon>Pezizomycotina</taxon>
        <taxon>Leotiomycetes</taxon>
        <taxon>Erysiphales</taxon>
        <taxon>Erysiphaceae</taxon>
        <taxon>Golovinomyces</taxon>
    </lineage>
</organism>
<feature type="non-terminal residue" evidence="3">
    <location>
        <position position="86"/>
    </location>
</feature>
<feature type="domain" description="Peptidase C1A papain C-terminal" evidence="2">
    <location>
        <begin position="2"/>
        <end position="86"/>
    </location>
</feature>
<dbReference type="EMBL" id="MCBQ01016232">
    <property type="protein sequence ID" value="RKF60762.1"/>
    <property type="molecule type" value="Genomic_DNA"/>
</dbReference>
<evidence type="ECO:0000256" key="1">
    <source>
        <dbReference type="ARBA" id="ARBA00008455"/>
    </source>
</evidence>
<comment type="caution">
    <text evidence="3">The sequence shown here is derived from an EMBL/GenBank/DDBJ whole genome shotgun (WGS) entry which is preliminary data.</text>
</comment>
<keyword evidence="4" id="KW-1185">Reference proteome</keyword>
<dbReference type="InterPro" id="IPR038765">
    <property type="entry name" value="Papain-like_cys_pep_sf"/>
</dbReference>
<dbReference type="InterPro" id="IPR013128">
    <property type="entry name" value="Peptidase_C1A"/>
</dbReference>
<evidence type="ECO:0000313" key="4">
    <source>
        <dbReference type="Proteomes" id="UP000283383"/>
    </source>
</evidence>
<dbReference type="GO" id="GO:0006508">
    <property type="term" value="P:proteolysis"/>
    <property type="evidence" value="ECO:0007669"/>
    <property type="project" value="InterPro"/>
</dbReference>
<evidence type="ECO:0000259" key="2">
    <source>
        <dbReference type="Pfam" id="PF00112"/>
    </source>
</evidence>
<dbReference type="GO" id="GO:0008234">
    <property type="term" value="F:cysteine-type peptidase activity"/>
    <property type="evidence" value="ECO:0007669"/>
    <property type="project" value="InterPro"/>
</dbReference>
<dbReference type="PANTHER" id="PTHR12411">
    <property type="entry name" value="CYSTEINE PROTEASE FAMILY C1-RELATED"/>
    <property type="match status" value="1"/>
</dbReference>
<dbReference type="InterPro" id="IPR000169">
    <property type="entry name" value="Pept_cys_AS"/>
</dbReference>
<proteinExistence type="inferred from homology"/>
<name>A0A420HTK3_9PEZI</name>
<accession>A0A420HTK3</accession>